<dbReference type="Proteomes" id="UP000594263">
    <property type="component" value="Unplaced"/>
</dbReference>
<evidence type="ECO:0000313" key="2">
    <source>
        <dbReference type="Proteomes" id="UP000594263"/>
    </source>
</evidence>
<proteinExistence type="predicted"/>
<evidence type="ECO:0000313" key="1">
    <source>
        <dbReference type="EnsemblPlants" id="Kaladp0055s0460.1.v1.1"/>
    </source>
</evidence>
<dbReference type="Gramene" id="Kaladp0055s0460.1.v1.1">
    <property type="protein sequence ID" value="Kaladp0055s0460.1.v1.1"/>
    <property type="gene ID" value="Kaladp0055s0460.v1.1"/>
</dbReference>
<accession>A0A7N0U975</accession>
<protein>
    <submittedName>
        <fullName evidence="1">Uncharacterized protein</fullName>
    </submittedName>
</protein>
<keyword evidence="2" id="KW-1185">Reference proteome</keyword>
<dbReference type="EnsemblPlants" id="Kaladp0055s0460.1.v1.1">
    <property type="protein sequence ID" value="Kaladp0055s0460.1.v1.1"/>
    <property type="gene ID" value="Kaladp0055s0460.v1.1"/>
</dbReference>
<reference evidence="1" key="1">
    <citation type="submission" date="2021-01" db="UniProtKB">
        <authorList>
            <consortium name="EnsemblPlants"/>
        </authorList>
    </citation>
    <scope>IDENTIFICATION</scope>
</reference>
<sequence length="104" mass="11931">MFLEIFAPIGPFVSICIRISIHGSLERKMKLGREGRLKQFILSNRGMAIWNKISLIHKKDGSMDFDKEDIASIFINHFNLLLWCSQNYPEVNFDLLGDGNSLTD</sequence>
<dbReference type="AlphaFoldDB" id="A0A7N0U975"/>
<name>A0A7N0U975_KALFE</name>
<organism evidence="1 2">
    <name type="scientific">Kalanchoe fedtschenkoi</name>
    <name type="common">Lavender scallops</name>
    <name type="synonym">South American air plant</name>
    <dbReference type="NCBI Taxonomy" id="63787"/>
    <lineage>
        <taxon>Eukaryota</taxon>
        <taxon>Viridiplantae</taxon>
        <taxon>Streptophyta</taxon>
        <taxon>Embryophyta</taxon>
        <taxon>Tracheophyta</taxon>
        <taxon>Spermatophyta</taxon>
        <taxon>Magnoliopsida</taxon>
        <taxon>eudicotyledons</taxon>
        <taxon>Gunneridae</taxon>
        <taxon>Pentapetalae</taxon>
        <taxon>Saxifragales</taxon>
        <taxon>Crassulaceae</taxon>
        <taxon>Kalanchoe</taxon>
    </lineage>
</organism>